<name>A0ABT0H3U2_9FLAO</name>
<evidence type="ECO:0000313" key="2">
    <source>
        <dbReference type="EMBL" id="MCK8479039.1"/>
    </source>
</evidence>
<proteinExistence type="predicted"/>
<organism evidence="2 3">
    <name type="scientific">Psychroserpens algicola</name>
    <dbReference type="NCBI Taxonomy" id="1719034"/>
    <lineage>
        <taxon>Bacteria</taxon>
        <taxon>Pseudomonadati</taxon>
        <taxon>Bacteroidota</taxon>
        <taxon>Flavobacteriia</taxon>
        <taxon>Flavobacteriales</taxon>
        <taxon>Flavobacteriaceae</taxon>
        <taxon>Psychroserpens</taxon>
    </lineage>
</organism>
<evidence type="ECO:0000313" key="3">
    <source>
        <dbReference type="Proteomes" id="UP001203687"/>
    </source>
</evidence>
<dbReference type="RefSeq" id="WP_248411475.1">
    <property type="nucleotide sequence ID" value="NZ_JALPQF010000001.1"/>
</dbReference>
<keyword evidence="3" id="KW-1185">Reference proteome</keyword>
<sequence length="118" mass="13792">MKTNKEQLLKYFATVLRNRALGKETDSLMRKNLTFYFSRKELIEILKKKFGGTIPKEHDLVELENKELLELIGDEMFIISFITEKWSKEVSEKKPKTEKVNPSSSKTQNPKPSNQKKS</sequence>
<comment type="caution">
    <text evidence="2">The sequence shown here is derived from an EMBL/GenBank/DDBJ whole genome shotgun (WGS) entry which is preliminary data.</text>
</comment>
<feature type="compositionally biased region" description="Basic and acidic residues" evidence="1">
    <location>
        <begin position="89"/>
        <end position="99"/>
    </location>
</feature>
<evidence type="ECO:0000256" key="1">
    <source>
        <dbReference type="SAM" id="MobiDB-lite"/>
    </source>
</evidence>
<reference evidence="2" key="1">
    <citation type="submission" date="2022-04" db="EMBL/GenBank/DDBJ databases">
        <authorList>
            <person name="Ren T."/>
        </authorList>
    </citation>
    <scope>NUCLEOTIDE SEQUENCE</scope>
    <source>
        <strain evidence="2">F63249</strain>
    </source>
</reference>
<gene>
    <name evidence="2" type="ORF">MUY34_00325</name>
</gene>
<feature type="compositionally biased region" description="Polar residues" evidence="1">
    <location>
        <begin position="100"/>
        <end position="118"/>
    </location>
</feature>
<dbReference type="Proteomes" id="UP001203687">
    <property type="component" value="Unassembled WGS sequence"/>
</dbReference>
<accession>A0ABT0H3U2</accession>
<dbReference type="EMBL" id="JALPQF010000001">
    <property type="protein sequence ID" value="MCK8479039.1"/>
    <property type="molecule type" value="Genomic_DNA"/>
</dbReference>
<protein>
    <submittedName>
        <fullName evidence="2">Uncharacterized protein</fullName>
    </submittedName>
</protein>
<feature type="region of interest" description="Disordered" evidence="1">
    <location>
        <begin position="89"/>
        <end position="118"/>
    </location>
</feature>